<protein>
    <submittedName>
        <fullName evidence="3">Phage protein gp47/JayE</fullName>
    </submittedName>
</protein>
<dbReference type="Proteomes" id="UP001519292">
    <property type="component" value="Unassembled WGS sequence"/>
</dbReference>
<dbReference type="InterPro" id="IPR052399">
    <property type="entry name" value="Phage_Baseplate_Assmbl_Protein"/>
</dbReference>
<dbReference type="Pfam" id="PF04865">
    <property type="entry name" value="Baseplate_J"/>
    <property type="match status" value="1"/>
</dbReference>
<dbReference type="EMBL" id="JAGGLU010000005">
    <property type="protein sequence ID" value="MBP2057905.1"/>
    <property type="molecule type" value="Genomic_DNA"/>
</dbReference>
<sequence>MALKFGITENGFVAPTYEEILDSVEDDFQSKFGSDIVLTSNSNLGIIARLIAWRETSMIQELQQVYYSAFISTATESALDRLGSNAGIPRKVASPSFAEIVITTEEEYLIQAGEQFETEDGIVFNLLTDVLTTKQKDGTWQGIGQVQSDETGDFNNVEANKITIISNPDDEVINVTNPAPATGGQETETDSTYRNRLILENSAKPGPTASGIKSALLNLPGVREVGIVENSENKVDEYGNPPYTVHIYVLGGKGQEIADTLSKHIAAGVTLTGSKNYTVVDDSGNKKGISFDFAQNKPIYVKVEISANAKWNTDSSSDEIKKAIAENINSLEMGQTVHLTKLYPAIYGIEGVEEASVTLGIDSNSLGSTDITCKKFEAPSCDEDNVEVVIK</sequence>
<keyword evidence="4" id="KW-1185">Reference proteome</keyword>
<evidence type="ECO:0000313" key="3">
    <source>
        <dbReference type="EMBL" id="MBP2057905.1"/>
    </source>
</evidence>
<feature type="region of interest" description="Disordered" evidence="1">
    <location>
        <begin position="171"/>
        <end position="190"/>
    </location>
</feature>
<evidence type="ECO:0000313" key="4">
    <source>
        <dbReference type="Proteomes" id="UP001519292"/>
    </source>
</evidence>
<accession>A0ABS4MDZ5</accession>
<comment type="caution">
    <text evidence="3">The sequence shown here is derived from an EMBL/GenBank/DDBJ whole genome shotgun (WGS) entry which is preliminary data.</text>
</comment>
<feature type="compositionally biased region" description="Polar residues" evidence="1">
    <location>
        <begin position="174"/>
        <end position="190"/>
    </location>
</feature>
<reference evidence="3 4" key="1">
    <citation type="submission" date="2021-03" db="EMBL/GenBank/DDBJ databases">
        <title>Genomic Encyclopedia of Type Strains, Phase IV (KMG-IV): sequencing the most valuable type-strain genomes for metagenomic binning, comparative biology and taxonomic classification.</title>
        <authorList>
            <person name="Goeker M."/>
        </authorList>
    </citation>
    <scope>NUCLEOTIDE SEQUENCE [LARGE SCALE GENOMIC DNA]</scope>
    <source>
        <strain evidence="3 4">DSM 101872</strain>
    </source>
</reference>
<evidence type="ECO:0000256" key="1">
    <source>
        <dbReference type="SAM" id="MobiDB-lite"/>
    </source>
</evidence>
<dbReference type="PANTHER" id="PTHR37829">
    <property type="entry name" value="PHAGE-LIKE ELEMENT PBSX PROTEIN XKDT"/>
    <property type="match status" value="1"/>
</dbReference>
<dbReference type="PANTHER" id="PTHR37829:SF3">
    <property type="entry name" value="PROTEIN JAYE-RELATED"/>
    <property type="match status" value="1"/>
</dbReference>
<organism evidence="3 4">
    <name type="scientific">Lactobacillus colini</name>
    <dbReference type="NCBI Taxonomy" id="1819254"/>
    <lineage>
        <taxon>Bacteria</taxon>
        <taxon>Bacillati</taxon>
        <taxon>Bacillota</taxon>
        <taxon>Bacilli</taxon>
        <taxon>Lactobacillales</taxon>
        <taxon>Lactobacillaceae</taxon>
        <taxon>Lactobacillus</taxon>
    </lineage>
</organism>
<dbReference type="InterPro" id="IPR006949">
    <property type="entry name" value="Barrel_Baseplate_J-like"/>
</dbReference>
<proteinExistence type="predicted"/>
<name>A0ABS4MDZ5_9LACO</name>
<gene>
    <name evidence="3" type="ORF">J2Z60_001080</name>
</gene>
<evidence type="ECO:0000259" key="2">
    <source>
        <dbReference type="Pfam" id="PF04865"/>
    </source>
</evidence>
<feature type="domain" description="Baseplate protein J-like barrel" evidence="2">
    <location>
        <begin position="100"/>
        <end position="184"/>
    </location>
</feature>